<organism evidence="2 3">
    <name type="scientific">Kitasatospora cinereorecta</name>
    <dbReference type="NCBI Taxonomy" id="285560"/>
    <lineage>
        <taxon>Bacteria</taxon>
        <taxon>Bacillati</taxon>
        <taxon>Actinomycetota</taxon>
        <taxon>Actinomycetes</taxon>
        <taxon>Kitasatosporales</taxon>
        <taxon>Streptomycetaceae</taxon>
        <taxon>Kitasatospora</taxon>
    </lineage>
</organism>
<dbReference type="InterPro" id="IPR038483">
    <property type="entry name" value="YcfL-like_sf"/>
</dbReference>
<proteinExistence type="predicted"/>
<feature type="region of interest" description="Disordered" evidence="1">
    <location>
        <begin position="38"/>
        <end position="57"/>
    </location>
</feature>
<dbReference type="Proteomes" id="UP001596066">
    <property type="component" value="Unassembled WGS sequence"/>
</dbReference>
<evidence type="ECO:0000313" key="2">
    <source>
        <dbReference type="EMBL" id="MFC5640479.1"/>
    </source>
</evidence>
<evidence type="ECO:0008006" key="4">
    <source>
        <dbReference type="Google" id="ProtNLM"/>
    </source>
</evidence>
<accession>A0ABW0V6S4</accession>
<dbReference type="Gene3D" id="2.60.40.3230">
    <property type="match status" value="1"/>
</dbReference>
<keyword evidence="3" id="KW-1185">Reference proteome</keyword>
<evidence type="ECO:0000313" key="3">
    <source>
        <dbReference type="Proteomes" id="UP001596066"/>
    </source>
</evidence>
<sequence length="207" mass="20512">MRVRRTESSERAPVGRRWLPPVLATGFAAVVAVAGCSSSSSNSSSTPTSTFSPNPSNFSGSPPSAFASIKSSALASVSAAASSVSAAASSFAASAGAQLEQNRAEATSVLGSVSGSGNALSDVTVTGLPKSQSGGLNAAVVTIVNSTSSTANYAVKVEFLDTSGQVVDSSVLAVKNLAAGGKAQPIAFTLKSPDAALIPRVAQAQRY</sequence>
<gene>
    <name evidence="2" type="ORF">ACFPZF_03805</name>
</gene>
<comment type="caution">
    <text evidence="2">The sequence shown here is derived from an EMBL/GenBank/DDBJ whole genome shotgun (WGS) entry which is preliminary data.</text>
</comment>
<dbReference type="EMBL" id="JBHSOC010000004">
    <property type="protein sequence ID" value="MFC5640479.1"/>
    <property type="molecule type" value="Genomic_DNA"/>
</dbReference>
<name>A0ABW0V6S4_9ACTN</name>
<protein>
    <recommendedName>
        <fullName evidence="4">Lipoprotein</fullName>
    </recommendedName>
</protein>
<dbReference type="RefSeq" id="WP_346141361.1">
    <property type="nucleotide sequence ID" value="NZ_BAAAUA010000004.1"/>
</dbReference>
<reference evidence="3" key="1">
    <citation type="journal article" date="2019" name="Int. J. Syst. Evol. Microbiol.">
        <title>The Global Catalogue of Microorganisms (GCM) 10K type strain sequencing project: providing services to taxonomists for standard genome sequencing and annotation.</title>
        <authorList>
            <consortium name="The Broad Institute Genomics Platform"/>
            <consortium name="The Broad Institute Genome Sequencing Center for Infectious Disease"/>
            <person name="Wu L."/>
            <person name="Ma J."/>
        </authorList>
    </citation>
    <scope>NUCLEOTIDE SEQUENCE [LARGE SCALE GENOMIC DNA]</scope>
    <source>
        <strain evidence="3">CGMCC 4.1622</strain>
    </source>
</reference>
<evidence type="ECO:0000256" key="1">
    <source>
        <dbReference type="SAM" id="MobiDB-lite"/>
    </source>
</evidence>